<reference evidence="1 2" key="1">
    <citation type="submission" date="2016-11" db="EMBL/GenBank/DDBJ databases">
        <title>The macronuclear genome of Stentor coeruleus: a giant cell with tiny introns.</title>
        <authorList>
            <person name="Slabodnick M."/>
            <person name="Ruby J.G."/>
            <person name="Reiff S.B."/>
            <person name="Swart E.C."/>
            <person name="Gosai S."/>
            <person name="Prabakaran S."/>
            <person name="Witkowska E."/>
            <person name="Larue G.E."/>
            <person name="Fisher S."/>
            <person name="Freeman R.M."/>
            <person name="Gunawardena J."/>
            <person name="Chu W."/>
            <person name="Stover N.A."/>
            <person name="Gregory B.D."/>
            <person name="Nowacki M."/>
            <person name="Derisi J."/>
            <person name="Roy S.W."/>
            <person name="Marshall W.F."/>
            <person name="Sood P."/>
        </authorList>
    </citation>
    <scope>NUCLEOTIDE SEQUENCE [LARGE SCALE GENOMIC DNA]</scope>
    <source>
        <strain evidence="1">WM001</strain>
    </source>
</reference>
<accession>A0A1R2AXH2</accession>
<name>A0A1R2AXH2_9CILI</name>
<organism evidence="1 2">
    <name type="scientific">Stentor coeruleus</name>
    <dbReference type="NCBI Taxonomy" id="5963"/>
    <lineage>
        <taxon>Eukaryota</taxon>
        <taxon>Sar</taxon>
        <taxon>Alveolata</taxon>
        <taxon>Ciliophora</taxon>
        <taxon>Postciliodesmatophora</taxon>
        <taxon>Heterotrichea</taxon>
        <taxon>Heterotrichida</taxon>
        <taxon>Stentoridae</taxon>
        <taxon>Stentor</taxon>
    </lineage>
</organism>
<sequence>MRNVFSHSKTTSPKVTFKCPDLNRLETSLDQETDDINQKKINDLNLNYKDIFLLRKSYDILINKFEQEHFRLGHSDCGSLKFDLESCIERLIKGYGVFKYSYFKPIRKHVHISLDSQGLLIRKSKSKISRLPFRHIFGIVLGGVTSTYINFKSYIDKKIGFIHETHNCISFVAEFRTYDFATVSDTARDDICIASSWFITMNSTKPTCIPYTKGQIVRKIVMHKLRYDAADKFMSIVELFLLAICKTLRETKRLAYTMPIITIIMKRFSSEGKIYRFITRLVIPHIRGLKLDSFGREAMRVSILNNHRVEYIEKLIKDGEEVQKKDKFEFISPRSKIQGYLVPGFKTLFQKKRKEEPALDLMRHGTAIRHAEMYASRKEYDF</sequence>
<dbReference type="EMBL" id="MPUH01001243">
    <property type="protein sequence ID" value="OMJ69080.1"/>
    <property type="molecule type" value="Genomic_DNA"/>
</dbReference>
<proteinExistence type="predicted"/>
<dbReference type="OrthoDB" id="324017at2759"/>
<dbReference type="Proteomes" id="UP000187209">
    <property type="component" value="Unassembled WGS sequence"/>
</dbReference>
<evidence type="ECO:0000313" key="2">
    <source>
        <dbReference type="Proteomes" id="UP000187209"/>
    </source>
</evidence>
<gene>
    <name evidence="1" type="ORF">SteCoe_33299</name>
</gene>
<comment type="caution">
    <text evidence="1">The sequence shown here is derived from an EMBL/GenBank/DDBJ whole genome shotgun (WGS) entry which is preliminary data.</text>
</comment>
<evidence type="ECO:0000313" key="1">
    <source>
        <dbReference type="EMBL" id="OMJ69080.1"/>
    </source>
</evidence>
<keyword evidence="2" id="KW-1185">Reference proteome</keyword>
<protein>
    <submittedName>
        <fullName evidence="1">Uncharacterized protein</fullName>
    </submittedName>
</protein>
<dbReference type="AlphaFoldDB" id="A0A1R2AXH2"/>